<dbReference type="PANTHER" id="PTHR11214">
    <property type="entry name" value="BETA-1,3-N-ACETYLGLUCOSAMINYLTRANSFERASE"/>
    <property type="match status" value="1"/>
</dbReference>
<sequence length="315" mass="35586">MVLFSVVYIKRVPGQSRRRLTDTATTTTNASFNESSLEENFTELSAASACRRPGLRILYFVHTAPKNAELRAWLRKTIGNPEIEAFVNSAIVFFVGLAPDRNQRLAVEEEAAREGDVVVLNFTDTYRNLSLKFIHGAEWVLENCGLNSTTTIVKMDDDVLVNVFALSAYVASPVMSRKGIHCVVYSKVRPVRKKSKWVVTKEEYAPAKYPAYCAGAAFMVRPAVLSTLYQASRRVPVFWVDDVYVTGILASLTKVDMVNIKLYFGLFFSNKTETVRNTILFVNTGGPNYIRHKVDRLWQSVLLANQSVSENYKWR</sequence>
<evidence type="ECO:0000256" key="1">
    <source>
        <dbReference type="ARBA" id="ARBA00004323"/>
    </source>
</evidence>
<dbReference type="EMBL" id="JARKHS020024168">
    <property type="protein sequence ID" value="KAK8768319.1"/>
    <property type="molecule type" value="Genomic_DNA"/>
</dbReference>
<evidence type="ECO:0000256" key="2">
    <source>
        <dbReference type="ARBA" id="ARBA00008661"/>
    </source>
</evidence>
<evidence type="ECO:0000256" key="8">
    <source>
        <dbReference type="ARBA" id="ARBA00023034"/>
    </source>
</evidence>
<reference evidence="11 12" key="1">
    <citation type="journal article" date="2023" name="Arcadia Sci">
        <title>De novo assembly of a long-read Amblyomma americanum tick genome.</title>
        <authorList>
            <person name="Chou S."/>
            <person name="Poskanzer K.E."/>
            <person name="Rollins M."/>
            <person name="Thuy-Boun P.S."/>
        </authorList>
    </citation>
    <scope>NUCLEOTIDE SEQUENCE [LARGE SCALE GENOMIC DNA]</scope>
    <source>
        <strain evidence="11">F_SG_1</strain>
        <tissue evidence="11">Salivary glands</tissue>
    </source>
</reference>
<keyword evidence="5" id="KW-0812">Transmembrane</keyword>
<evidence type="ECO:0000256" key="9">
    <source>
        <dbReference type="ARBA" id="ARBA00023136"/>
    </source>
</evidence>
<evidence type="ECO:0000256" key="7">
    <source>
        <dbReference type="ARBA" id="ARBA00022989"/>
    </source>
</evidence>
<evidence type="ECO:0000256" key="4">
    <source>
        <dbReference type="ARBA" id="ARBA00022679"/>
    </source>
</evidence>
<comment type="subcellular location">
    <subcellularLocation>
        <location evidence="1 10">Golgi apparatus membrane</location>
        <topology evidence="1 10">Single-pass type II membrane protein</topology>
    </subcellularLocation>
</comment>
<dbReference type="GO" id="GO:0016758">
    <property type="term" value="F:hexosyltransferase activity"/>
    <property type="evidence" value="ECO:0007669"/>
    <property type="project" value="InterPro"/>
</dbReference>
<keyword evidence="7" id="KW-1133">Transmembrane helix</keyword>
<dbReference type="Gene3D" id="3.90.550.50">
    <property type="match status" value="1"/>
</dbReference>
<protein>
    <recommendedName>
        <fullName evidence="10">Hexosyltransferase</fullName>
        <ecNumber evidence="10">2.4.1.-</ecNumber>
    </recommendedName>
</protein>
<comment type="caution">
    <text evidence="11">The sequence shown here is derived from an EMBL/GenBank/DDBJ whole genome shotgun (WGS) entry which is preliminary data.</text>
</comment>
<evidence type="ECO:0000256" key="10">
    <source>
        <dbReference type="RuleBase" id="RU363063"/>
    </source>
</evidence>
<dbReference type="EC" id="2.4.1.-" evidence="10"/>
<dbReference type="PANTHER" id="PTHR11214:SF376">
    <property type="entry name" value="HEXOSYLTRANSFERASE"/>
    <property type="match status" value="1"/>
</dbReference>
<dbReference type="InterPro" id="IPR002659">
    <property type="entry name" value="Glyco_trans_31"/>
</dbReference>
<accession>A0AAQ4E0S9</accession>
<dbReference type="GO" id="GO:0006493">
    <property type="term" value="P:protein O-linked glycosylation"/>
    <property type="evidence" value="ECO:0007669"/>
    <property type="project" value="TreeGrafter"/>
</dbReference>
<gene>
    <name evidence="11" type="ORF">V5799_015216</name>
</gene>
<keyword evidence="8 10" id="KW-0333">Golgi apparatus</keyword>
<evidence type="ECO:0000313" key="11">
    <source>
        <dbReference type="EMBL" id="KAK8768319.1"/>
    </source>
</evidence>
<keyword evidence="9" id="KW-0472">Membrane</keyword>
<feature type="non-terminal residue" evidence="11">
    <location>
        <position position="315"/>
    </location>
</feature>
<comment type="similarity">
    <text evidence="2 10">Belongs to the glycosyltransferase 31 family.</text>
</comment>
<keyword evidence="4" id="KW-0808">Transferase</keyword>
<dbReference type="Proteomes" id="UP001321473">
    <property type="component" value="Unassembled WGS sequence"/>
</dbReference>
<dbReference type="AlphaFoldDB" id="A0AAQ4E0S9"/>
<evidence type="ECO:0000313" key="12">
    <source>
        <dbReference type="Proteomes" id="UP001321473"/>
    </source>
</evidence>
<keyword evidence="6" id="KW-0735">Signal-anchor</keyword>
<evidence type="ECO:0000256" key="5">
    <source>
        <dbReference type="ARBA" id="ARBA00022692"/>
    </source>
</evidence>
<evidence type="ECO:0000256" key="6">
    <source>
        <dbReference type="ARBA" id="ARBA00022968"/>
    </source>
</evidence>
<evidence type="ECO:0000256" key="3">
    <source>
        <dbReference type="ARBA" id="ARBA00022676"/>
    </source>
</evidence>
<dbReference type="Pfam" id="PF01762">
    <property type="entry name" value="Galactosyl_T"/>
    <property type="match status" value="1"/>
</dbReference>
<name>A0AAQ4E0S9_AMBAM</name>
<dbReference type="GO" id="GO:0000139">
    <property type="term" value="C:Golgi membrane"/>
    <property type="evidence" value="ECO:0007669"/>
    <property type="project" value="UniProtKB-SubCell"/>
</dbReference>
<organism evidence="11 12">
    <name type="scientific">Amblyomma americanum</name>
    <name type="common">Lone star tick</name>
    <dbReference type="NCBI Taxonomy" id="6943"/>
    <lineage>
        <taxon>Eukaryota</taxon>
        <taxon>Metazoa</taxon>
        <taxon>Ecdysozoa</taxon>
        <taxon>Arthropoda</taxon>
        <taxon>Chelicerata</taxon>
        <taxon>Arachnida</taxon>
        <taxon>Acari</taxon>
        <taxon>Parasitiformes</taxon>
        <taxon>Ixodida</taxon>
        <taxon>Ixodoidea</taxon>
        <taxon>Ixodidae</taxon>
        <taxon>Amblyomminae</taxon>
        <taxon>Amblyomma</taxon>
    </lineage>
</organism>
<keyword evidence="3 10" id="KW-0328">Glycosyltransferase</keyword>
<keyword evidence="12" id="KW-1185">Reference proteome</keyword>
<proteinExistence type="inferred from homology"/>